<protein>
    <submittedName>
        <fullName evidence="6">TetR/AcrR family transcriptional regulator</fullName>
    </submittedName>
</protein>
<dbReference type="GO" id="GO:0000976">
    <property type="term" value="F:transcription cis-regulatory region binding"/>
    <property type="evidence" value="ECO:0007669"/>
    <property type="project" value="TreeGrafter"/>
</dbReference>
<keyword evidence="2 4" id="KW-0238">DNA-binding</keyword>
<dbReference type="GO" id="GO:0003700">
    <property type="term" value="F:DNA-binding transcription factor activity"/>
    <property type="evidence" value="ECO:0007669"/>
    <property type="project" value="TreeGrafter"/>
</dbReference>
<dbReference type="InterPro" id="IPR009057">
    <property type="entry name" value="Homeodomain-like_sf"/>
</dbReference>
<dbReference type="Pfam" id="PF00440">
    <property type="entry name" value="TetR_N"/>
    <property type="match status" value="1"/>
</dbReference>
<dbReference type="Gene3D" id="1.10.357.10">
    <property type="entry name" value="Tetracycline Repressor, domain 2"/>
    <property type="match status" value="1"/>
</dbReference>
<evidence type="ECO:0000256" key="2">
    <source>
        <dbReference type="ARBA" id="ARBA00023125"/>
    </source>
</evidence>
<dbReference type="Proteomes" id="UP000325218">
    <property type="component" value="Unassembled WGS sequence"/>
</dbReference>
<feature type="DNA-binding region" description="H-T-H motif" evidence="4">
    <location>
        <begin position="23"/>
        <end position="42"/>
    </location>
</feature>
<comment type="caution">
    <text evidence="6">The sequence shown here is derived from an EMBL/GenBank/DDBJ whole genome shotgun (WGS) entry which is preliminary data.</text>
</comment>
<gene>
    <name evidence="6" type="ORF">FRY98_18655</name>
</gene>
<dbReference type="OrthoDB" id="509229at2"/>
<dbReference type="PROSITE" id="PS50977">
    <property type="entry name" value="HTH_TETR_2"/>
    <property type="match status" value="1"/>
</dbReference>
<dbReference type="RefSeq" id="WP_148454797.1">
    <property type="nucleotide sequence ID" value="NZ_VSDO01000004.1"/>
</dbReference>
<evidence type="ECO:0000313" key="7">
    <source>
        <dbReference type="Proteomes" id="UP000325218"/>
    </source>
</evidence>
<dbReference type="PANTHER" id="PTHR30055:SF238">
    <property type="entry name" value="MYCOFACTOCIN BIOSYNTHESIS TRANSCRIPTIONAL REGULATOR MFTR-RELATED"/>
    <property type="match status" value="1"/>
</dbReference>
<keyword evidence="1" id="KW-0805">Transcription regulation</keyword>
<accession>A0A5D0CPV2</accession>
<dbReference type="AlphaFoldDB" id="A0A5D0CPV2"/>
<keyword evidence="3" id="KW-0804">Transcription</keyword>
<reference evidence="6 7" key="1">
    <citation type="submission" date="2019-08" db="EMBL/GenBank/DDBJ databases">
        <title>Genome sequencing of Paenibacillus faecis DSM 23593(T).</title>
        <authorList>
            <person name="Kook J.-K."/>
            <person name="Park S.-N."/>
            <person name="Lim Y.K."/>
        </authorList>
    </citation>
    <scope>NUCLEOTIDE SEQUENCE [LARGE SCALE GENOMIC DNA]</scope>
    <source>
        <strain evidence="6 7">DSM 23593</strain>
    </source>
</reference>
<feature type="domain" description="HTH tetR-type" evidence="5">
    <location>
        <begin position="1"/>
        <end position="60"/>
    </location>
</feature>
<dbReference type="InterPro" id="IPR050109">
    <property type="entry name" value="HTH-type_TetR-like_transc_reg"/>
</dbReference>
<dbReference type="PANTHER" id="PTHR30055">
    <property type="entry name" value="HTH-TYPE TRANSCRIPTIONAL REGULATOR RUTR"/>
    <property type="match status" value="1"/>
</dbReference>
<evidence type="ECO:0000256" key="3">
    <source>
        <dbReference type="ARBA" id="ARBA00023163"/>
    </source>
</evidence>
<evidence type="ECO:0000259" key="5">
    <source>
        <dbReference type="PROSITE" id="PS50977"/>
    </source>
</evidence>
<dbReference type="PRINTS" id="PR00455">
    <property type="entry name" value="HTHTETR"/>
</dbReference>
<dbReference type="InterPro" id="IPR001647">
    <property type="entry name" value="HTH_TetR"/>
</dbReference>
<dbReference type="Gene3D" id="1.10.10.60">
    <property type="entry name" value="Homeodomain-like"/>
    <property type="match status" value="1"/>
</dbReference>
<evidence type="ECO:0000256" key="1">
    <source>
        <dbReference type="ARBA" id="ARBA00023015"/>
    </source>
</evidence>
<dbReference type="EMBL" id="VSDO01000004">
    <property type="protein sequence ID" value="TYA11205.1"/>
    <property type="molecule type" value="Genomic_DNA"/>
</dbReference>
<keyword evidence="7" id="KW-1185">Reference proteome</keyword>
<evidence type="ECO:0000256" key="4">
    <source>
        <dbReference type="PROSITE-ProRule" id="PRU00335"/>
    </source>
</evidence>
<proteinExistence type="predicted"/>
<evidence type="ECO:0000313" key="6">
    <source>
        <dbReference type="EMBL" id="TYA11205.1"/>
    </source>
</evidence>
<name>A0A5D0CPV2_9BACL</name>
<dbReference type="SUPFAM" id="SSF46689">
    <property type="entry name" value="Homeodomain-like"/>
    <property type="match status" value="1"/>
</dbReference>
<sequence length="194" mass="22325">MTAKKIMETALHHFAQNGYEGASLRDISAAVGIKKPSIYNHFKGKDELFMAVYQDVAAKELSFAEAYLTPDSKSTFKTQLYDFLIQYMERYESEEETKFFLRMSFFPPTHLRMESMKLSMGYIDKMTDLAKILFTSAANRGSIRLNVSIEQATGAYMAILDSVFVEMLYGDKERARKRLEASWHVFWQGIRSGD</sequence>
<organism evidence="6 7">
    <name type="scientific">Paenibacillus faecis</name>
    <dbReference type="NCBI Taxonomy" id="862114"/>
    <lineage>
        <taxon>Bacteria</taxon>
        <taxon>Bacillati</taxon>
        <taxon>Bacillota</taxon>
        <taxon>Bacilli</taxon>
        <taxon>Bacillales</taxon>
        <taxon>Paenibacillaceae</taxon>
        <taxon>Paenibacillus</taxon>
    </lineage>
</organism>